<comment type="subcellular location">
    <subcellularLocation>
        <location evidence="1">Membrane</location>
    </subcellularLocation>
</comment>
<dbReference type="EMBL" id="JAHBOM010000016">
    <property type="protein sequence ID" value="MBU8825404.1"/>
    <property type="molecule type" value="Genomic_DNA"/>
</dbReference>
<evidence type="ECO:0000313" key="3">
    <source>
        <dbReference type="EMBL" id="MBU8825404.1"/>
    </source>
</evidence>
<keyword evidence="2" id="KW-0472">Membrane</keyword>
<organism evidence="3 4">
    <name type="scientific">Mycolicibacterium goodii</name>
    <name type="common">Mycobacterium goodii</name>
    <dbReference type="NCBI Taxonomy" id="134601"/>
    <lineage>
        <taxon>Bacteria</taxon>
        <taxon>Bacillati</taxon>
        <taxon>Actinomycetota</taxon>
        <taxon>Actinomycetes</taxon>
        <taxon>Mycobacteriales</taxon>
        <taxon>Mycobacteriaceae</taxon>
        <taxon>Mycolicibacterium</taxon>
    </lineage>
</organism>
<protein>
    <submittedName>
        <fullName evidence="3">Uncharacterized protein</fullName>
    </submittedName>
</protein>
<accession>A0ABS6HRT7</accession>
<gene>
    <name evidence="3" type="ORF">KL859_21335</name>
</gene>
<evidence type="ECO:0000313" key="4">
    <source>
        <dbReference type="Proteomes" id="UP000696413"/>
    </source>
</evidence>
<name>A0ABS6HRT7_MYCGD</name>
<dbReference type="PANTHER" id="PTHR37042">
    <property type="entry name" value="OUTER MEMBRANE PROTEIN RV1973"/>
    <property type="match status" value="1"/>
</dbReference>
<keyword evidence="4" id="KW-1185">Reference proteome</keyword>
<reference evidence="3 4" key="1">
    <citation type="submission" date="2021-05" db="EMBL/GenBank/DDBJ databases">
        <title>Draft Genome Sequences of Clinical Respiratory Isolates of Mycobacterium goodii Recovered in Ireland.</title>
        <authorList>
            <person name="Flanagan P.R."/>
            <person name="Mok S."/>
            <person name="Roycroft E."/>
            <person name="Rogers T.R."/>
            <person name="Fitzgibbon M."/>
        </authorList>
    </citation>
    <scope>NUCLEOTIDE SEQUENCE [LARGE SCALE GENOMIC DNA]</scope>
    <source>
        <strain evidence="3 4">14IE55</strain>
    </source>
</reference>
<evidence type="ECO:0000256" key="1">
    <source>
        <dbReference type="ARBA" id="ARBA00004370"/>
    </source>
</evidence>
<proteinExistence type="predicted"/>
<dbReference type="PANTHER" id="PTHR37042:SF4">
    <property type="entry name" value="OUTER MEMBRANE PROTEIN RV1973"/>
    <property type="match status" value="1"/>
</dbReference>
<dbReference type="Proteomes" id="UP000696413">
    <property type="component" value="Unassembled WGS sequence"/>
</dbReference>
<sequence length="107" mass="11477">MTVNADTVDADVQRVLDGATGEFRDGLVRGAAKMKKDTADEGKHTEAEVTGAGIESFTSDEALVLVSLTTKTTYNTHEPRQDALQRLAVTVVDTGGTYKVSKLEFVD</sequence>
<comment type="caution">
    <text evidence="3">The sequence shown here is derived from an EMBL/GenBank/DDBJ whole genome shotgun (WGS) entry which is preliminary data.</text>
</comment>
<evidence type="ECO:0000256" key="2">
    <source>
        <dbReference type="ARBA" id="ARBA00023136"/>
    </source>
</evidence>